<gene>
    <name evidence="3" type="ORF">HK100_009966</name>
</gene>
<dbReference type="Gene3D" id="1.10.167.10">
    <property type="entry name" value="Regulator of G-protein Signalling 4, domain 2"/>
    <property type="match status" value="1"/>
</dbReference>
<dbReference type="AlphaFoldDB" id="A0AAD5XAV7"/>
<evidence type="ECO:0000313" key="4">
    <source>
        <dbReference type="Proteomes" id="UP001211907"/>
    </source>
</evidence>
<dbReference type="Pfam" id="PF00615">
    <property type="entry name" value="RGS"/>
    <property type="match status" value="1"/>
</dbReference>
<dbReference type="PROSITE" id="PS50132">
    <property type="entry name" value="RGS"/>
    <property type="match status" value="1"/>
</dbReference>
<dbReference type="PANTHER" id="PTHR10845:SF192">
    <property type="entry name" value="DOUBLE HIT, ISOFORM B"/>
    <property type="match status" value="1"/>
</dbReference>
<organism evidence="3 4">
    <name type="scientific">Physocladia obscura</name>
    <dbReference type="NCBI Taxonomy" id="109957"/>
    <lineage>
        <taxon>Eukaryota</taxon>
        <taxon>Fungi</taxon>
        <taxon>Fungi incertae sedis</taxon>
        <taxon>Chytridiomycota</taxon>
        <taxon>Chytridiomycota incertae sedis</taxon>
        <taxon>Chytridiomycetes</taxon>
        <taxon>Chytridiales</taxon>
        <taxon>Chytriomycetaceae</taxon>
        <taxon>Physocladia</taxon>
    </lineage>
</organism>
<accession>A0AAD5XAV7</accession>
<evidence type="ECO:0000256" key="1">
    <source>
        <dbReference type="SAM" id="MobiDB-lite"/>
    </source>
</evidence>
<feature type="non-terminal residue" evidence="3">
    <location>
        <position position="414"/>
    </location>
</feature>
<evidence type="ECO:0000313" key="3">
    <source>
        <dbReference type="EMBL" id="KAJ3081148.1"/>
    </source>
</evidence>
<feature type="domain" description="RGS" evidence="2">
    <location>
        <begin position="121"/>
        <end position="316"/>
    </location>
</feature>
<reference evidence="3" key="1">
    <citation type="submission" date="2020-05" db="EMBL/GenBank/DDBJ databases">
        <title>Phylogenomic resolution of chytrid fungi.</title>
        <authorList>
            <person name="Stajich J.E."/>
            <person name="Amses K."/>
            <person name="Simmons R."/>
            <person name="Seto K."/>
            <person name="Myers J."/>
            <person name="Bonds A."/>
            <person name="Quandt C.A."/>
            <person name="Barry K."/>
            <person name="Liu P."/>
            <person name="Grigoriev I."/>
            <person name="Longcore J.E."/>
            <person name="James T.Y."/>
        </authorList>
    </citation>
    <scope>NUCLEOTIDE SEQUENCE</scope>
    <source>
        <strain evidence="3">JEL0513</strain>
    </source>
</reference>
<evidence type="ECO:0000259" key="2">
    <source>
        <dbReference type="PROSITE" id="PS50132"/>
    </source>
</evidence>
<sequence length="414" mass="44157">MDGSKARSKTTSISPAAHNPTVISRFSVGQSTDVSISSLVVSPSSATGSNGAVDSSSSSTNNNDASPIPRIIASVRQKVYATKKLAAASHRDAPDLLPMDASIPRDPAVMQAFKDLAHAERLATILETPELCDQFRRYNYFMFSQENFNFWKDTDAFRRTYSTPGTLVVPGRALDAADAPAVAAGGAGGGGVSIEAAQTVAHSMAIYLKYIVDDGPYEINVGILRKKKITATVATAALLPFFELVNPDSIVMEAQIEAKNVLRAGSEGMLASRLDAINCVGITAALFDVAENHIFTLMATDSVPKFLKTRAFHDTVVGLLKAGTLKTTRYEGAGGGYATESPTDVSPRKTSQLQVKDGEGVERGQSVVDYYADDDEKSQENTSQTESFHLGKFANVAHKRSQNASSVIPEPDLP</sequence>
<name>A0AAD5XAV7_9FUNG</name>
<dbReference type="SMART" id="SM00315">
    <property type="entry name" value="RGS"/>
    <property type="match status" value="1"/>
</dbReference>
<protein>
    <recommendedName>
        <fullName evidence="2">RGS domain-containing protein</fullName>
    </recommendedName>
</protein>
<dbReference type="Proteomes" id="UP001211907">
    <property type="component" value="Unassembled WGS sequence"/>
</dbReference>
<keyword evidence="4" id="KW-1185">Reference proteome</keyword>
<dbReference type="EMBL" id="JADGJH010005304">
    <property type="protein sequence ID" value="KAJ3081148.1"/>
    <property type="molecule type" value="Genomic_DNA"/>
</dbReference>
<comment type="caution">
    <text evidence="3">The sequence shown here is derived from an EMBL/GenBank/DDBJ whole genome shotgun (WGS) entry which is preliminary data.</text>
</comment>
<dbReference type="PANTHER" id="PTHR10845">
    <property type="entry name" value="REGULATOR OF G PROTEIN SIGNALING"/>
    <property type="match status" value="1"/>
</dbReference>
<feature type="region of interest" description="Disordered" evidence="1">
    <location>
        <begin position="1"/>
        <end position="24"/>
    </location>
</feature>
<proteinExistence type="predicted"/>
<feature type="region of interest" description="Disordered" evidence="1">
    <location>
        <begin position="333"/>
        <end position="366"/>
    </location>
</feature>
<dbReference type="SUPFAM" id="SSF48097">
    <property type="entry name" value="Regulator of G-protein signaling, RGS"/>
    <property type="match status" value="1"/>
</dbReference>
<dbReference type="InterPro" id="IPR016137">
    <property type="entry name" value="RGS"/>
</dbReference>
<dbReference type="InterPro" id="IPR044926">
    <property type="entry name" value="RGS_subdomain_2"/>
</dbReference>
<dbReference type="InterPro" id="IPR036305">
    <property type="entry name" value="RGS_sf"/>
</dbReference>
<feature type="region of interest" description="Disordered" evidence="1">
    <location>
        <begin position="41"/>
        <end position="68"/>
    </location>
</feature>
<feature type="compositionally biased region" description="Low complexity" evidence="1">
    <location>
        <begin position="41"/>
        <end position="66"/>
    </location>
</feature>
<feature type="compositionally biased region" description="Polar residues" evidence="1">
    <location>
        <begin position="340"/>
        <end position="354"/>
    </location>
</feature>